<keyword evidence="12" id="KW-1185">Reference proteome</keyword>
<dbReference type="Gene3D" id="1.10.20.120">
    <property type="match status" value="1"/>
</dbReference>
<dbReference type="InterPro" id="IPR041195">
    <property type="entry name" value="Rnh202_N"/>
</dbReference>
<keyword evidence="5" id="KW-0539">Nucleus</keyword>
<dbReference type="OrthoDB" id="29098at2759"/>
<evidence type="ECO:0000256" key="3">
    <source>
        <dbReference type="ARBA" id="ARBA00011277"/>
    </source>
</evidence>
<reference evidence="11" key="1">
    <citation type="submission" date="2021-01" db="UniProtKB">
        <authorList>
            <consortium name="EnsemblMetazoa"/>
        </authorList>
    </citation>
    <scope>IDENTIFICATION</scope>
</reference>
<dbReference type="CDD" id="cd09270">
    <property type="entry name" value="RNase_H2-B"/>
    <property type="match status" value="1"/>
</dbReference>
<evidence type="ECO:0000256" key="8">
    <source>
        <dbReference type="SAM" id="MobiDB-lite"/>
    </source>
</evidence>
<evidence type="ECO:0000256" key="6">
    <source>
        <dbReference type="ARBA" id="ARBA00024778"/>
    </source>
</evidence>
<dbReference type="GO" id="GO:0006401">
    <property type="term" value="P:RNA catabolic process"/>
    <property type="evidence" value="ECO:0007669"/>
    <property type="project" value="TreeGrafter"/>
</dbReference>
<comment type="subcellular location">
    <subcellularLocation>
        <location evidence="1">Nucleus</location>
    </subcellularLocation>
</comment>
<feature type="region of interest" description="Disordered" evidence="8">
    <location>
        <begin position="230"/>
        <end position="284"/>
    </location>
</feature>
<feature type="compositionally biased region" description="Basic and acidic residues" evidence="8">
    <location>
        <begin position="254"/>
        <end position="268"/>
    </location>
</feature>
<sequence length="301" mass="34598">MANKMTVDEINQWVMIGPENLFINDEDLSLHKLPHPQNGVASLFAFKNKQVFELMKYKDTYRSWFINQTVQKDGSFCMLTPIDPLFLALPFIEKSSIKGQFTTLDNIMVDTDHTPGLRQLECCLTHNMLLNVCDTKGADDMIVYKSNQEKIKKWLSKKITTMAKYLESSKINVKQGAQISGYNRSSEGQNNKESSLRYAWEMVSDYITEDRSLQLKEKFGIKDPVKTVKTEEKLDPPQAKRQKLNNDPDANCLEDYRNKDAPKKKDTGTTKLSRAQKQLDKVDKKGMKTMSSFFAVKPKKK</sequence>
<evidence type="ECO:0000256" key="1">
    <source>
        <dbReference type="ARBA" id="ARBA00004123"/>
    </source>
</evidence>
<protein>
    <recommendedName>
        <fullName evidence="4">Ribonuclease H2 subunit B</fullName>
    </recommendedName>
    <alternativeName>
        <fullName evidence="7">Ribonuclease HI subunit B</fullName>
    </alternativeName>
</protein>
<dbReference type="InterPro" id="IPR040456">
    <property type="entry name" value="RNase_H2_suB"/>
</dbReference>
<evidence type="ECO:0000259" key="9">
    <source>
        <dbReference type="Pfam" id="PF09468"/>
    </source>
</evidence>
<dbReference type="AlphaFoldDB" id="A0A7M5UK38"/>
<evidence type="ECO:0000256" key="7">
    <source>
        <dbReference type="ARBA" id="ARBA00033464"/>
    </source>
</evidence>
<comment type="similarity">
    <text evidence="2">Belongs to the RNase H2 subunit B family.</text>
</comment>
<dbReference type="PANTHER" id="PTHR13383:SF11">
    <property type="entry name" value="RIBONUCLEASE H2 SUBUNIT B"/>
    <property type="match status" value="1"/>
</dbReference>
<proteinExistence type="inferred from homology"/>
<evidence type="ECO:0000256" key="2">
    <source>
        <dbReference type="ARBA" id="ARBA00009823"/>
    </source>
</evidence>
<dbReference type="InterPro" id="IPR019024">
    <property type="entry name" value="RNase_H2_suB_wHTH"/>
</dbReference>
<dbReference type="GO" id="GO:0005654">
    <property type="term" value="C:nucleoplasm"/>
    <property type="evidence" value="ECO:0007669"/>
    <property type="project" value="TreeGrafter"/>
</dbReference>
<dbReference type="RefSeq" id="XP_066915925.1">
    <property type="nucleotide sequence ID" value="XM_067059824.1"/>
</dbReference>
<comment type="function">
    <text evidence="6">Non catalytic subunit of RNase H2, an endonuclease that specifically degrades the RNA of RNA:DNA hybrids. Participates in DNA replication, possibly by mediating the removal of lagging-strand Okazaki fragment RNA primers during DNA replication. Mediates the excision of single ribonucleotides from DNA:RNA duplexes.</text>
</comment>
<dbReference type="FunFam" id="1.10.20.120:FF:000002">
    <property type="entry name" value="Ribonuclease H2 subunit B"/>
    <property type="match status" value="1"/>
</dbReference>
<evidence type="ECO:0000259" key="10">
    <source>
        <dbReference type="Pfam" id="PF17745"/>
    </source>
</evidence>
<dbReference type="PANTHER" id="PTHR13383">
    <property type="entry name" value="RIBONUCLEASE H2 SUBUNIT B"/>
    <property type="match status" value="1"/>
</dbReference>
<accession>A0A7M5UK38</accession>
<dbReference type="GO" id="GO:0032299">
    <property type="term" value="C:ribonuclease H2 complex"/>
    <property type="evidence" value="ECO:0007669"/>
    <property type="project" value="InterPro"/>
</dbReference>
<feature type="domain" description="Rnh202 triple barrel" evidence="10">
    <location>
        <begin position="24"/>
        <end position="83"/>
    </location>
</feature>
<dbReference type="Pfam" id="PF09468">
    <property type="entry name" value="RNase_H2-Ydr279"/>
    <property type="match status" value="1"/>
</dbReference>
<evidence type="ECO:0000313" key="11">
    <source>
        <dbReference type="EnsemblMetazoa" id="CLYHEMP011037.1"/>
    </source>
</evidence>
<dbReference type="Gene3D" id="2.20.25.530">
    <property type="match status" value="1"/>
</dbReference>
<organism evidence="11 12">
    <name type="scientific">Clytia hemisphaerica</name>
    <dbReference type="NCBI Taxonomy" id="252671"/>
    <lineage>
        <taxon>Eukaryota</taxon>
        <taxon>Metazoa</taxon>
        <taxon>Cnidaria</taxon>
        <taxon>Hydrozoa</taxon>
        <taxon>Hydroidolina</taxon>
        <taxon>Leptothecata</taxon>
        <taxon>Obeliida</taxon>
        <taxon>Clytiidae</taxon>
        <taxon>Clytia</taxon>
    </lineage>
</organism>
<comment type="subunit">
    <text evidence="3">The RNase H2 complex is a heterotrimer composed of the catalytic subunit RNASEH2A and the non-catalytic subunits RNASEH2B and RNASEH2C.</text>
</comment>
<dbReference type="EnsemblMetazoa" id="CLYHEMT011037.1">
    <property type="protein sequence ID" value="CLYHEMP011037.1"/>
    <property type="gene ID" value="CLYHEMG011037"/>
</dbReference>
<dbReference type="Pfam" id="PF17745">
    <property type="entry name" value="Ydr279_N"/>
    <property type="match status" value="1"/>
</dbReference>
<name>A0A7M5UK38_9CNID</name>
<evidence type="ECO:0000313" key="12">
    <source>
        <dbReference type="Proteomes" id="UP000594262"/>
    </source>
</evidence>
<dbReference type="Proteomes" id="UP000594262">
    <property type="component" value="Unplaced"/>
</dbReference>
<evidence type="ECO:0000256" key="4">
    <source>
        <dbReference type="ARBA" id="ARBA00019062"/>
    </source>
</evidence>
<dbReference type="GeneID" id="136803074"/>
<evidence type="ECO:0000256" key="5">
    <source>
        <dbReference type="ARBA" id="ARBA00023242"/>
    </source>
</evidence>
<feature type="domain" description="Ribonuclease H2 subunit B wHTH" evidence="9">
    <location>
        <begin position="86"/>
        <end position="215"/>
    </location>
</feature>